<name>D7B990_NOCDD</name>
<keyword evidence="11" id="KW-1185">Reference proteome</keyword>
<dbReference type="STRING" id="446468.Ndas_5368"/>
<evidence type="ECO:0000313" key="11">
    <source>
        <dbReference type="Proteomes" id="UP000002219"/>
    </source>
</evidence>
<feature type="compositionally biased region" description="Basic and acidic residues" evidence="7">
    <location>
        <begin position="52"/>
        <end position="64"/>
    </location>
</feature>
<reference evidence="10 11" key="1">
    <citation type="journal article" date="2010" name="Stand. Genomic Sci.">
        <title>Complete genome sequence of Nocardiopsis dassonvillei type strain (IMRU 509).</title>
        <authorList>
            <person name="Sun H."/>
            <person name="Lapidus A."/>
            <person name="Nolan M."/>
            <person name="Lucas S."/>
            <person name="Del Rio T.G."/>
            <person name="Tice H."/>
            <person name="Cheng J.F."/>
            <person name="Tapia R."/>
            <person name="Han C."/>
            <person name="Goodwin L."/>
            <person name="Pitluck S."/>
            <person name="Pagani I."/>
            <person name="Ivanova N."/>
            <person name="Mavromatis K."/>
            <person name="Mikhailova N."/>
            <person name="Pati A."/>
            <person name="Chen A."/>
            <person name="Palaniappan K."/>
            <person name="Land M."/>
            <person name="Hauser L."/>
            <person name="Chang Y.J."/>
            <person name="Jeffries C.D."/>
            <person name="Djao O.D."/>
            <person name="Rohde M."/>
            <person name="Sikorski J."/>
            <person name="Goker M."/>
            <person name="Woyke T."/>
            <person name="Bristow J."/>
            <person name="Eisen J.A."/>
            <person name="Markowitz V."/>
            <person name="Hugenholtz P."/>
            <person name="Kyrpides N.C."/>
            <person name="Klenk H.P."/>
        </authorList>
    </citation>
    <scope>NUCLEOTIDE SEQUENCE [LARGE SCALE GENOMIC DNA]</scope>
    <source>
        <strain evidence="11">ATCC 23218 / DSM 43111 / CIP 107115 / JCM 7437 / KCTC 9190 / NBRC 14626 / NCTC 10488 / NRRL B-5397 / IMRU 509</strain>
        <plasmid evidence="11">Chromosome 2</plasmid>
    </source>
</reference>
<feature type="transmembrane region" description="Helical" evidence="8">
    <location>
        <begin position="141"/>
        <end position="162"/>
    </location>
</feature>
<keyword evidence="3" id="KW-1003">Cell membrane</keyword>
<dbReference type="KEGG" id="nda:Ndas_5368"/>
<evidence type="ECO:0000256" key="8">
    <source>
        <dbReference type="SAM" id="Phobius"/>
    </source>
</evidence>
<dbReference type="InterPro" id="IPR051311">
    <property type="entry name" value="DedA_domain"/>
</dbReference>
<comment type="similarity">
    <text evidence="2">Belongs to the DedA family.</text>
</comment>
<feature type="compositionally biased region" description="Low complexity" evidence="7">
    <location>
        <begin position="297"/>
        <end position="307"/>
    </location>
</feature>
<gene>
    <name evidence="10" type="ordered locus">Ndas_5368</name>
</gene>
<dbReference type="Proteomes" id="UP000002219">
    <property type="component" value="Chromosome 2"/>
</dbReference>
<dbReference type="PANTHER" id="PTHR42709">
    <property type="entry name" value="ALKALINE PHOSPHATASE LIKE PROTEIN"/>
    <property type="match status" value="1"/>
</dbReference>
<dbReference type="HOGENOM" id="CLU_072052_0_0_11"/>
<evidence type="ECO:0000256" key="7">
    <source>
        <dbReference type="SAM" id="MobiDB-lite"/>
    </source>
</evidence>
<feature type="transmembrane region" description="Helical" evidence="8">
    <location>
        <begin position="87"/>
        <end position="109"/>
    </location>
</feature>
<evidence type="ECO:0000313" key="10">
    <source>
        <dbReference type="EMBL" id="ADH70748.1"/>
    </source>
</evidence>
<dbReference type="Pfam" id="PF09335">
    <property type="entry name" value="VTT_dom"/>
    <property type="match status" value="1"/>
</dbReference>
<feature type="compositionally biased region" description="Gly residues" evidence="7">
    <location>
        <begin position="17"/>
        <end position="27"/>
    </location>
</feature>
<evidence type="ECO:0000256" key="5">
    <source>
        <dbReference type="ARBA" id="ARBA00022989"/>
    </source>
</evidence>
<dbReference type="GeneID" id="91487591"/>
<dbReference type="GO" id="GO:0005886">
    <property type="term" value="C:plasma membrane"/>
    <property type="evidence" value="ECO:0007669"/>
    <property type="project" value="UniProtKB-SubCell"/>
</dbReference>
<feature type="region of interest" description="Disordered" evidence="7">
    <location>
        <begin position="297"/>
        <end position="333"/>
    </location>
</feature>
<feature type="transmembrane region" description="Helical" evidence="8">
    <location>
        <begin position="223"/>
        <end position="242"/>
    </location>
</feature>
<feature type="domain" description="VTT" evidence="9">
    <location>
        <begin position="133"/>
        <end position="246"/>
    </location>
</feature>
<protein>
    <submittedName>
        <fullName evidence="10">Membrane-associated protein</fullName>
    </submittedName>
</protein>
<accession>D7B990</accession>
<feature type="transmembrane region" description="Helical" evidence="8">
    <location>
        <begin position="262"/>
        <end position="280"/>
    </location>
</feature>
<evidence type="ECO:0000256" key="6">
    <source>
        <dbReference type="ARBA" id="ARBA00023136"/>
    </source>
</evidence>
<keyword evidence="6 8" id="KW-0472">Membrane</keyword>
<organism evidence="10 11">
    <name type="scientific">Nocardiopsis dassonvillei (strain ATCC 23218 / DSM 43111 / CIP 107115 / JCM 7437 / KCTC 9190 / NBRC 14626 / NCTC 10488 / NRRL B-5397 / IMRU 509)</name>
    <name type="common">Actinomadura dassonvillei</name>
    <dbReference type="NCBI Taxonomy" id="446468"/>
    <lineage>
        <taxon>Bacteria</taxon>
        <taxon>Bacillati</taxon>
        <taxon>Actinomycetota</taxon>
        <taxon>Actinomycetes</taxon>
        <taxon>Streptosporangiales</taxon>
        <taxon>Nocardiopsidaceae</taxon>
        <taxon>Nocardiopsis</taxon>
    </lineage>
</organism>
<evidence type="ECO:0000256" key="2">
    <source>
        <dbReference type="ARBA" id="ARBA00010792"/>
    </source>
</evidence>
<feature type="transmembrane region" description="Helical" evidence="8">
    <location>
        <begin position="115"/>
        <end position="134"/>
    </location>
</feature>
<comment type="subcellular location">
    <subcellularLocation>
        <location evidence="1">Cell membrane</location>
        <topology evidence="1">Multi-pass membrane protein</topology>
    </subcellularLocation>
</comment>
<keyword evidence="4 8" id="KW-0812">Transmembrane</keyword>
<keyword evidence="5 8" id="KW-1133">Transmembrane helix</keyword>
<feature type="region of interest" description="Disordered" evidence="7">
    <location>
        <begin position="1"/>
        <end position="64"/>
    </location>
</feature>
<geneLocation type="plasmid" evidence="11">
    <name>pNDAS01</name>
</geneLocation>
<evidence type="ECO:0000256" key="1">
    <source>
        <dbReference type="ARBA" id="ARBA00004651"/>
    </source>
</evidence>
<evidence type="ECO:0000259" key="9">
    <source>
        <dbReference type="Pfam" id="PF09335"/>
    </source>
</evidence>
<proteinExistence type="inferred from homology"/>
<feature type="compositionally biased region" description="Basic and acidic residues" evidence="7">
    <location>
        <begin position="323"/>
        <end position="333"/>
    </location>
</feature>
<evidence type="ECO:0000256" key="4">
    <source>
        <dbReference type="ARBA" id="ARBA00022692"/>
    </source>
</evidence>
<dbReference type="PANTHER" id="PTHR42709:SF6">
    <property type="entry name" value="UNDECAPRENYL PHOSPHATE TRANSPORTER A"/>
    <property type="match status" value="1"/>
</dbReference>
<sequence length="333" mass="35044">MTTLNSDRPGTDAESGAGTGSGPGSEAGTGSASGTAPAGEDSPRADGAPMSAEERKAAEREAQKEEARAALRAIKPWEGRATRQDKALMAAFVGVPLFFMALTPVKPFLIAHHPVLLEFVTGSNAAVGAAAAFARIGEIPLWLVVVAGVVGKVKIDWLFWWVGRRWGRGFVNLIAPGDRAQRFADRAQDMNPWIMPVALILSYLPGVPTVFVLVIAGWTGMRLVPFLLLDALGALVLTASVASVGYAAGQTGVDIVLLVDRYALWFTLAIVVVMAFVPVFKQNRAQKRAKAAEEAATADGAGAAEEAGTAEEAEAVERAGAVRGDERARDPRD</sequence>
<feature type="compositionally biased region" description="Low complexity" evidence="7">
    <location>
        <begin position="28"/>
        <end position="40"/>
    </location>
</feature>
<dbReference type="InterPro" id="IPR032816">
    <property type="entry name" value="VTT_dom"/>
</dbReference>
<dbReference type="AlphaFoldDB" id="D7B990"/>
<dbReference type="eggNOG" id="COG0586">
    <property type="taxonomic scope" value="Bacteria"/>
</dbReference>
<evidence type="ECO:0000256" key="3">
    <source>
        <dbReference type="ARBA" id="ARBA00022475"/>
    </source>
</evidence>
<feature type="transmembrane region" description="Helical" evidence="8">
    <location>
        <begin position="193"/>
        <end position="216"/>
    </location>
</feature>
<dbReference type="EMBL" id="CP002041">
    <property type="protein sequence ID" value="ADH70748.1"/>
    <property type="molecule type" value="Genomic_DNA"/>
</dbReference>
<dbReference type="RefSeq" id="WP_013156355.1">
    <property type="nucleotide sequence ID" value="NC_014211.1"/>
</dbReference>